<gene>
    <name evidence="1" type="ORF">BC936DRAFT_137899</name>
</gene>
<evidence type="ECO:0000313" key="1">
    <source>
        <dbReference type="EMBL" id="RUP50728.1"/>
    </source>
</evidence>
<sequence length="66" mass="7460">MNIKAALGQCSTSIWRWILLHDFEQFCQLDGTQILSIIWSCNFCEPYHVSLLSSITASTLYYGGLA</sequence>
<comment type="caution">
    <text evidence="1">The sequence shown here is derived from an EMBL/GenBank/DDBJ whole genome shotgun (WGS) entry which is preliminary data.</text>
</comment>
<name>A0A433DIP5_9FUNG</name>
<keyword evidence="2" id="KW-1185">Reference proteome</keyword>
<accession>A0A433DIP5</accession>
<protein>
    <submittedName>
        <fullName evidence="1">Uncharacterized protein</fullName>
    </submittedName>
</protein>
<dbReference type="EMBL" id="RBNI01001212">
    <property type="protein sequence ID" value="RUP50728.1"/>
    <property type="molecule type" value="Genomic_DNA"/>
</dbReference>
<organism evidence="1 2">
    <name type="scientific">Jimgerdemannia flammicorona</name>
    <dbReference type="NCBI Taxonomy" id="994334"/>
    <lineage>
        <taxon>Eukaryota</taxon>
        <taxon>Fungi</taxon>
        <taxon>Fungi incertae sedis</taxon>
        <taxon>Mucoromycota</taxon>
        <taxon>Mucoromycotina</taxon>
        <taxon>Endogonomycetes</taxon>
        <taxon>Endogonales</taxon>
        <taxon>Endogonaceae</taxon>
        <taxon>Jimgerdemannia</taxon>
    </lineage>
</organism>
<dbReference type="AlphaFoldDB" id="A0A433DIP5"/>
<evidence type="ECO:0000313" key="2">
    <source>
        <dbReference type="Proteomes" id="UP000268093"/>
    </source>
</evidence>
<proteinExistence type="predicted"/>
<reference evidence="1 2" key="1">
    <citation type="journal article" date="2018" name="New Phytol.">
        <title>Phylogenomics of Endogonaceae and evolution of mycorrhizas within Mucoromycota.</title>
        <authorList>
            <person name="Chang Y."/>
            <person name="Desiro A."/>
            <person name="Na H."/>
            <person name="Sandor L."/>
            <person name="Lipzen A."/>
            <person name="Clum A."/>
            <person name="Barry K."/>
            <person name="Grigoriev I.V."/>
            <person name="Martin F.M."/>
            <person name="Stajich J.E."/>
            <person name="Smith M.E."/>
            <person name="Bonito G."/>
            <person name="Spatafora J.W."/>
        </authorList>
    </citation>
    <scope>NUCLEOTIDE SEQUENCE [LARGE SCALE GENOMIC DNA]</scope>
    <source>
        <strain evidence="1 2">GMNB39</strain>
    </source>
</reference>
<dbReference type="Proteomes" id="UP000268093">
    <property type="component" value="Unassembled WGS sequence"/>
</dbReference>